<dbReference type="Proteomes" id="UP000198217">
    <property type="component" value="Chromosome I"/>
</dbReference>
<sequence>MASIFLSYRPDDDGAYAEAFLGELCDAVRLLSGGDTSLTVFTFGDDAVVDGEWTRAAAQALAECTVFLAICSQRYFLTERCGREWSAFQDRLHHHETITGRRPKAVVPVAWGDNGLYGDLPAGEFTTDLARRADVRALVRLTSNRSRYRDLLGGLARHIVEVSRTDPVRPAVTLLPYAATPNAFRTVGNQAARPAGAAAGFPSQSVRFVVAAGRRDEMAPVRDDLDFYGPRRADWRPYRPLRPEALATQAQAVAADHLFDSDVVDDIEDIVGVLERADTDDELLVMLIDAWVVRIAAHREALAEVDRRADPVTGFVVPISATDPETSQAREQLTEALSRLLVLRSGRCNPMLRIGPDSAEEFEQELGGILEASRNLTFRSADVRRVAPGAPAGSRPLLDAP</sequence>
<keyword evidence="3" id="KW-1185">Reference proteome</keyword>
<evidence type="ECO:0000313" key="3">
    <source>
        <dbReference type="Proteomes" id="UP000198217"/>
    </source>
</evidence>
<accession>A0A1C5J0Z7</accession>
<protein>
    <submittedName>
        <fullName evidence="2">FxsC C-terminal domain-containing protein</fullName>
    </submittedName>
</protein>
<name>A0A1C5J0Z7_9ACTN</name>
<dbReference type="Gene3D" id="3.40.50.10140">
    <property type="entry name" value="Toll/interleukin-1 receptor homology (TIR) domain"/>
    <property type="match status" value="1"/>
</dbReference>
<organism evidence="2 3">
    <name type="scientific">Micromonospora echinaurantiaca</name>
    <dbReference type="NCBI Taxonomy" id="47857"/>
    <lineage>
        <taxon>Bacteria</taxon>
        <taxon>Bacillati</taxon>
        <taxon>Actinomycetota</taxon>
        <taxon>Actinomycetes</taxon>
        <taxon>Micromonosporales</taxon>
        <taxon>Micromonosporaceae</taxon>
        <taxon>Micromonospora</taxon>
    </lineage>
</organism>
<dbReference type="Pfam" id="PF13676">
    <property type="entry name" value="TIR_2"/>
    <property type="match status" value="1"/>
</dbReference>
<dbReference type="SUPFAM" id="SSF52200">
    <property type="entry name" value="Toll/Interleukin receptor TIR domain"/>
    <property type="match status" value="1"/>
</dbReference>
<dbReference type="InterPro" id="IPR026367">
    <property type="entry name" value="FxsC_C"/>
</dbReference>
<reference evidence="2 3" key="1">
    <citation type="submission" date="2016-06" db="EMBL/GenBank/DDBJ databases">
        <authorList>
            <person name="Kjaerup R.B."/>
            <person name="Dalgaard T.S."/>
            <person name="Juul-Madsen H.R."/>
        </authorList>
    </citation>
    <scope>NUCLEOTIDE SEQUENCE [LARGE SCALE GENOMIC DNA]</scope>
    <source>
        <strain evidence="2 3">DSM 43904</strain>
    </source>
</reference>
<evidence type="ECO:0000313" key="2">
    <source>
        <dbReference type="EMBL" id="SCG64244.1"/>
    </source>
</evidence>
<dbReference type="RefSeq" id="WP_172899371.1">
    <property type="nucleotide sequence ID" value="NZ_LT607750.1"/>
</dbReference>
<dbReference type="GO" id="GO:0007165">
    <property type="term" value="P:signal transduction"/>
    <property type="evidence" value="ECO:0007669"/>
    <property type="project" value="InterPro"/>
</dbReference>
<dbReference type="NCBIfam" id="TIGR04276">
    <property type="entry name" value="FxsC_Cterm"/>
    <property type="match status" value="1"/>
</dbReference>
<dbReference type="InterPro" id="IPR035897">
    <property type="entry name" value="Toll_tir_struct_dom_sf"/>
</dbReference>
<dbReference type="EMBL" id="LT607750">
    <property type="protein sequence ID" value="SCG64244.1"/>
    <property type="molecule type" value="Genomic_DNA"/>
</dbReference>
<evidence type="ECO:0000259" key="1">
    <source>
        <dbReference type="Pfam" id="PF13676"/>
    </source>
</evidence>
<gene>
    <name evidence="2" type="ORF">GA0070609_3942</name>
</gene>
<dbReference type="InterPro" id="IPR000157">
    <property type="entry name" value="TIR_dom"/>
</dbReference>
<dbReference type="AlphaFoldDB" id="A0A1C5J0Z7"/>
<feature type="domain" description="TIR" evidence="1">
    <location>
        <begin position="4"/>
        <end position="113"/>
    </location>
</feature>
<proteinExistence type="predicted"/>